<reference evidence="12 13" key="1">
    <citation type="submission" date="2014-04" db="EMBL/GenBank/DDBJ databases">
        <authorList>
            <consortium name="DOE Joint Genome Institute"/>
            <person name="Kuo A."/>
            <person name="Kohler A."/>
            <person name="Costa M.D."/>
            <person name="Nagy L.G."/>
            <person name="Floudas D."/>
            <person name="Copeland A."/>
            <person name="Barry K.W."/>
            <person name="Cichocki N."/>
            <person name="Veneault-Fourrey C."/>
            <person name="LaButti K."/>
            <person name="Lindquist E.A."/>
            <person name="Lipzen A."/>
            <person name="Lundell T."/>
            <person name="Morin E."/>
            <person name="Murat C."/>
            <person name="Sun H."/>
            <person name="Tunlid A."/>
            <person name="Henrissat B."/>
            <person name="Grigoriev I.V."/>
            <person name="Hibbett D.S."/>
            <person name="Martin F."/>
            <person name="Nordberg H.P."/>
            <person name="Cantor M.N."/>
            <person name="Hua S.X."/>
        </authorList>
    </citation>
    <scope>NUCLEOTIDE SEQUENCE [LARGE SCALE GENOMIC DNA]</scope>
    <source>
        <strain evidence="12 13">Marx 270</strain>
    </source>
</reference>
<dbReference type="SUPFAM" id="SSF81508">
    <property type="entry name" value="Ubiquinone-binding protein QP-C of cytochrome bc1 complex (Ubiquinol-cytochrome c reductase)"/>
    <property type="match status" value="1"/>
</dbReference>
<dbReference type="PANTHER" id="PTHR12119:SF2">
    <property type="entry name" value="CYTOCHROME B-C1 COMPLEX SUBUNIT 8"/>
    <property type="match status" value="1"/>
</dbReference>
<evidence type="ECO:0000256" key="9">
    <source>
        <dbReference type="ARBA" id="ARBA00023128"/>
    </source>
</evidence>
<dbReference type="AlphaFoldDB" id="A0A0C3PQB2"/>
<comment type="subunit">
    <text evidence="11">Component of the ubiquinol-cytochrome c oxidoreductase (cytochrome b-c1 complex, complex III, CIII), a multisubunit enzyme composed of 3 respiratory subunits cytochrome b, cytochrome c1 and Rieske protein, 2 core protein subunits, and additional low-molecular weight protein subunits. The complex exists as an obligatory dimer and forms supercomplexes (SCs) in the inner mitochondrial membrane with cytochrome c oxidase (complex IV, CIV).</text>
</comment>
<evidence type="ECO:0000256" key="8">
    <source>
        <dbReference type="ARBA" id="ARBA00022989"/>
    </source>
</evidence>
<organism evidence="12 13">
    <name type="scientific">Pisolithus tinctorius Marx 270</name>
    <dbReference type="NCBI Taxonomy" id="870435"/>
    <lineage>
        <taxon>Eukaryota</taxon>
        <taxon>Fungi</taxon>
        <taxon>Dikarya</taxon>
        <taxon>Basidiomycota</taxon>
        <taxon>Agaricomycotina</taxon>
        <taxon>Agaricomycetes</taxon>
        <taxon>Agaricomycetidae</taxon>
        <taxon>Boletales</taxon>
        <taxon>Sclerodermatineae</taxon>
        <taxon>Pisolithaceae</taxon>
        <taxon>Pisolithus</taxon>
    </lineage>
</organism>
<dbReference type="EMBL" id="KN831950">
    <property type="protein sequence ID" value="KIO11176.1"/>
    <property type="molecule type" value="Genomic_DNA"/>
</dbReference>
<keyword evidence="13" id="KW-1185">Reference proteome</keyword>
<evidence type="ECO:0000256" key="2">
    <source>
        <dbReference type="ARBA" id="ARBA00007668"/>
    </source>
</evidence>
<evidence type="ECO:0000256" key="6">
    <source>
        <dbReference type="ARBA" id="ARBA00022792"/>
    </source>
</evidence>
<evidence type="ECO:0000313" key="12">
    <source>
        <dbReference type="EMBL" id="KIO11176.1"/>
    </source>
</evidence>
<gene>
    <name evidence="12" type="ORF">M404DRAFT_835129</name>
</gene>
<evidence type="ECO:0000256" key="7">
    <source>
        <dbReference type="ARBA" id="ARBA00022982"/>
    </source>
</evidence>
<dbReference type="Gene3D" id="1.20.5.210">
    <property type="entry name" value="Cytochrome b-c1 complex subunit 8"/>
    <property type="match status" value="1"/>
</dbReference>
<keyword evidence="3 11" id="KW-0813">Transport</keyword>
<dbReference type="STRING" id="870435.A0A0C3PQB2"/>
<evidence type="ECO:0000256" key="11">
    <source>
        <dbReference type="RuleBase" id="RU368118"/>
    </source>
</evidence>
<dbReference type="Proteomes" id="UP000054217">
    <property type="component" value="Unassembled WGS sequence"/>
</dbReference>
<sequence>MRPTPIRSDGMPGPKTYNPWWGDTRNLKQRGIISYTISPFRTRATKNIFQDWLFNGYRRLAGQVPYWIVPFAIGYGTYAWAKRRDAWQNSKAGHLALHGHEH</sequence>
<keyword evidence="6 11" id="KW-0999">Mitochondrion inner membrane</keyword>
<comment type="function">
    <text evidence="11">Component of the ubiquinol-cytochrome c oxidoreductase, a multisubunit transmembrane complex that is part of the mitochondrial electron transport chain which drives oxidative phosphorylation. The complex plays an important role in the uptake of multiple carbon sources present in different host niches.</text>
</comment>
<dbReference type="InParanoid" id="A0A0C3PQB2"/>
<accession>A0A0C3PQB2</accession>
<dbReference type="FunCoup" id="A0A0C3PQB2">
    <property type="interactions" value="140"/>
</dbReference>
<dbReference type="OrthoDB" id="6683853at2759"/>
<reference evidence="13" key="2">
    <citation type="submission" date="2015-01" db="EMBL/GenBank/DDBJ databases">
        <title>Evolutionary Origins and Diversification of the Mycorrhizal Mutualists.</title>
        <authorList>
            <consortium name="DOE Joint Genome Institute"/>
            <consortium name="Mycorrhizal Genomics Consortium"/>
            <person name="Kohler A."/>
            <person name="Kuo A."/>
            <person name="Nagy L.G."/>
            <person name="Floudas D."/>
            <person name="Copeland A."/>
            <person name="Barry K.W."/>
            <person name="Cichocki N."/>
            <person name="Veneault-Fourrey C."/>
            <person name="LaButti K."/>
            <person name="Lindquist E.A."/>
            <person name="Lipzen A."/>
            <person name="Lundell T."/>
            <person name="Morin E."/>
            <person name="Murat C."/>
            <person name="Riley R."/>
            <person name="Ohm R."/>
            <person name="Sun H."/>
            <person name="Tunlid A."/>
            <person name="Henrissat B."/>
            <person name="Grigoriev I.V."/>
            <person name="Hibbett D.S."/>
            <person name="Martin F."/>
        </authorList>
    </citation>
    <scope>NUCLEOTIDE SEQUENCE [LARGE SCALE GENOMIC DNA]</scope>
    <source>
        <strain evidence="13">Marx 270</strain>
    </source>
</reference>
<evidence type="ECO:0000256" key="5">
    <source>
        <dbReference type="ARBA" id="ARBA00022692"/>
    </source>
</evidence>
<keyword evidence="5" id="KW-0812">Transmembrane</keyword>
<comment type="similarity">
    <text evidence="2 11">Belongs to the UQCRQ/QCR8 family.</text>
</comment>
<name>A0A0C3PQB2_PISTI</name>
<dbReference type="Pfam" id="PF02939">
    <property type="entry name" value="UcrQ"/>
    <property type="match status" value="1"/>
</dbReference>
<dbReference type="GO" id="GO:0045275">
    <property type="term" value="C:respiratory chain complex III"/>
    <property type="evidence" value="ECO:0007669"/>
    <property type="project" value="UniProtKB-UniRule"/>
</dbReference>
<dbReference type="GO" id="GO:0006122">
    <property type="term" value="P:mitochondrial electron transport, ubiquinol to cytochrome c"/>
    <property type="evidence" value="ECO:0007669"/>
    <property type="project" value="UniProtKB-UniRule"/>
</dbReference>
<dbReference type="InterPro" id="IPR004205">
    <property type="entry name" value="Cyt_bc1_su8"/>
</dbReference>
<protein>
    <recommendedName>
        <fullName evidence="11">Cytochrome b-c1 complex subunit 8</fullName>
    </recommendedName>
    <alternativeName>
        <fullName evidence="11">Complex III subunit 8</fullName>
    </alternativeName>
</protein>
<keyword evidence="4 11" id="KW-0679">Respiratory chain</keyword>
<keyword evidence="10" id="KW-0472">Membrane</keyword>
<evidence type="ECO:0000256" key="4">
    <source>
        <dbReference type="ARBA" id="ARBA00022660"/>
    </source>
</evidence>
<keyword evidence="7 11" id="KW-0249">Electron transport</keyword>
<keyword evidence="9 11" id="KW-0496">Mitochondrion</keyword>
<dbReference type="GO" id="GO:0005743">
    <property type="term" value="C:mitochondrial inner membrane"/>
    <property type="evidence" value="ECO:0007669"/>
    <property type="project" value="UniProtKB-SubCell"/>
</dbReference>
<evidence type="ECO:0000313" key="13">
    <source>
        <dbReference type="Proteomes" id="UP000054217"/>
    </source>
</evidence>
<evidence type="ECO:0000256" key="3">
    <source>
        <dbReference type="ARBA" id="ARBA00022448"/>
    </source>
</evidence>
<dbReference type="InterPro" id="IPR036642">
    <property type="entry name" value="Cyt_bc1_su8_sf"/>
</dbReference>
<keyword evidence="8" id="KW-1133">Transmembrane helix</keyword>
<evidence type="ECO:0000256" key="1">
    <source>
        <dbReference type="ARBA" id="ARBA00004434"/>
    </source>
</evidence>
<dbReference type="PANTHER" id="PTHR12119">
    <property type="entry name" value="UBIQUINOL-CYTOCHROME C REDUCTASE COMPLEX UBIQUINONE-BINDING PROTEIN QP-C"/>
    <property type="match status" value="1"/>
</dbReference>
<evidence type="ECO:0000256" key="10">
    <source>
        <dbReference type="ARBA" id="ARBA00023136"/>
    </source>
</evidence>
<comment type="subcellular location">
    <subcellularLocation>
        <location evidence="1 11">Mitochondrion inner membrane</location>
        <topology evidence="1 11">Single-pass membrane protein</topology>
    </subcellularLocation>
</comment>
<dbReference type="HOGENOM" id="CLU_156007_0_0_1"/>
<proteinExistence type="inferred from homology"/>